<name>A0A9D4A891_9ROSI</name>
<organism evidence="1 2">
    <name type="scientific">Gossypium stocksii</name>
    <dbReference type="NCBI Taxonomy" id="47602"/>
    <lineage>
        <taxon>Eukaryota</taxon>
        <taxon>Viridiplantae</taxon>
        <taxon>Streptophyta</taxon>
        <taxon>Embryophyta</taxon>
        <taxon>Tracheophyta</taxon>
        <taxon>Spermatophyta</taxon>
        <taxon>Magnoliopsida</taxon>
        <taxon>eudicotyledons</taxon>
        <taxon>Gunneridae</taxon>
        <taxon>Pentapetalae</taxon>
        <taxon>rosids</taxon>
        <taxon>malvids</taxon>
        <taxon>Malvales</taxon>
        <taxon>Malvaceae</taxon>
        <taxon>Malvoideae</taxon>
        <taxon>Gossypium</taxon>
    </lineage>
</organism>
<accession>A0A9D4A891</accession>
<dbReference type="EMBL" id="JAIQCV010000005">
    <property type="protein sequence ID" value="KAH1098163.1"/>
    <property type="molecule type" value="Genomic_DNA"/>
</dbReference>
<gene>
    <name evidence="1" type="ORF">J1N35_015084</name>
</gene>
<dbReference type="OrthoDB" id="996859at2759"/>
<comment type="caution">
    <text evidence="1">The sequence shown here is derived from an EMBL/GenBank/DDBJ whole genome shotgun (WGS) entry which is preliminary data.</text>
</comment>
<protein>
    <submittedName>
        <fullName evidence="1">Uncharacterized protein</fullName>
    </submittedName>
</protein>
<dbReference type="AlphaFoldDB" id="A0A9D4A891"/>
<proteinExistence type="predicted"/>
<evidence type="ECO:0000313" key="1">
    <source>
        <dbReference type="EMBL" id="KAH1098163.1"/>
    </source>
</evidence>
<sequence>MVADYSSNNGFSSVNWSEFFTRTLLDREVVMLRRFEDMVRSMELVPDVEDRLSWVHDSNEEFTESSWWICLYKCRFDTIKTRSSSSIWCLPPQGCLKFNACGIANEEVTSCGGVLRDMEGVARALFSGPIAANNTDSTEAGAMFITLDLFLSMG</sequence>
<keyword evidence="2" id="KW-1185">Reference proteome</keyword>
<evidence type="ECO:0000313" key="2">
    <source>
        <dbReference type="Proteomes" id="UP000828251"/>
    </source>
</evidence>
<dbReference type="Proteomes" id="UP000828251">
    <property type="component" value="Unassembled WGS sequence"/>
</dbReference>
<reference evidence="1 2" key="1">
    <citation type="journal article" date="2021" name="Plant Biotechnol. J.">
        <title>Multi-omics assisted identification of the key and species-specific regulatory components of drought-tolerant mechanisms in Gossypium stocksii.</title>
        <authorList>
            <person name="Yu D."/>
            <person name="Ke L."/>
            <person name="Zhang D."/>
            <person name="Wu Y."/>
            <person name="Sun Y."/>
            <person name="Mei J."/>
            <person name="Sun J."/>
            <person name="Sun Y."/>
        </authorList>
    </citation>
    <scope>NUCLEOTIDE SEQUENCE [LARGE SCALE GENOMIC DNA]</scope>
    <source>
        <strain evidence="2">cv. E1</strain>
        <tissue evidence="1">Leaf</tissue>
    </source>
</reference>